<feature type="compositionally biased region" description="Basic residues" evidence="1">
    <location>
        <begin position="177"/>
        <end position="195"/>
    </location>
</feature>
<sequence length="351" mass="39032">MCLLASSTELPPLIPAFNSLLLTLQIARPLDAPLTLRSFSPHLLLQTLSSTLRQALPDLPPLPPLTDRSNAYIEKRREEIEVVKYILGILSFRVSAGFSDISPASVVDRDDDHLVVLARGLILLALEEGWKLGEGSETESEGDREALPPGWDSAELETDKDRHNVLGRVRKEELYWKNKRSRSPGRKSKNRRERWNKREAKTSLSLSESSGHDEDNEADGKDHSASHFSPAYSFRPLESPPPSKLPRPITPTGSSPSKSVSRPSRRLSLSSCLSESCDFPLDRDLLTFSPAPEDVYALGPSCPQDHVLIGLDPITKHTAPAEWLSNRKEEEIKLKDALDRLTDQTSGQTHT</sequence>
<evidence type="ECO:0000313" key="2">
    <source>
        <dbReference type="EMBL" id="CED83877.1"/>
    </source>
</evidence>
<dbReference type="EMBL" id="LN483157">
    <property type="protein sequence ID" value="CED83877.1"/>
    <property type="molecule type" value="Genomic_DNA"/>
</dbReference>
<reference evidence="2" key="1">
    <citation type="submission" date="2014-08" db="EMBL/GenBank/DDBJ databases">
        <authorList>
            <person name="Sharma Rahul"/>
            <person name="Thines Marco"/>
        </authorList>
    </citation>
    <scope>NUCLEOTIDE SEQUENCE</scope>
</reference>
<protein>
    <submittedName>
        <fullName evidence="2">Uncharacterized protein</fullName>
    </submittedName>
</protein>
<dbReference type="AlphaFoldDB" id="A0A0F7SP67"/>
<feature type="region of interest" description="Disordered" evidence="1">
    <location>
        <begin position="134"/>
        <end position="164"/>
    </location>
</feature>
<accession>A0A0F7SP67</accession>
<feature type="region of interest" description="Disordered" evidence="1">
    <location>
        <begin position="177"/>
        <end position="265"/>
    </location>
</feature>
<feature type="compositionally biased region" description="Low complexity" evidence="1">
    <location>
        <begin position="251"/>
        <end position="265"/>
    </location>
</feature>
<organism evidence="2">
    <name type="scientific">Phaffia rhodozyma</name>
    <name type="common">Yeast</name>
    <name type="synonym">Xanthophyllomyces dendrorhous</name>
    <dbReference type="NCBI Taxonomy" id="264483"/>
    <lineage>
        <taxon>Eukaryota</taxon>
        <taxon>Fungi</taxon>
        <taxon>Dikarya</taxon>
        <taxon>Basidiomycota</taxon>
        <taxon>Agaricomycotina</taxon>
        <taxon>Tremellomycetes</taxon>
        <taxon>Cystofilobasidiales</taxon>
        <taxon>Mrakiaceae</taxon>
        <taxon>Phaffia</taxon>
    </lineage>
</organism>
<feature type="compositionally biased region" description="Pro residues" evidence="1">
    <location>
        <begin position="238"/>
        <end position="249"/>
    </location>
</feature>
<name>A0A0F7SP67_PHARH</name>
<proteinExistence type="predicted"/>
<feature type="compositionally biased region" description="Basic and acidic residues" evidence="1">
    <location>
        <begin position="210"/>
        <end position="225"/>
    </location>
</feature>
<evidence type="ECO:0000256" key="1">
    <source>
        <dbReference type="SAM" id="MobiDB-lite"/>
    </source>
</evidence>